<dbReference type="EMBL" id="FMUN01000002">
    <property type="protein sequence ID" value="SCX99545.1"/>
    <property type="molecule type" value="Genomic_DNA"/>
</dbReference>
<dbReference type="Pfam" id="PF13432">
    <property type="entry name" value="TPR_16"/>
    <property type="match status" value="1"/>
</dbReference>
<dbReference type="PANTHER" id="PTHR44216:SF3">
    <property type="entry name" value="PROTEIN O-MANNOSYL-TRANSFERASE TMTC2"/>
    <property type="match status" value="1"/>
</dbReference>
<dbReference type="InterPro" id="IPR019734">
    <property type="entry name" value="TPR_rpt"/>
</dbReference>
<sequence>MAHRYHREPHRSAGFRAFLVGGALLGTLGAAAATAAGVEQPAPLREEARTFLNHGQDYARNHQWGAAVALYRDAIDMDPRQAEAHLELGVALAQQDRPRASAQALKRATELRPDSAKAFYNLGVAYAHSGEIQKEMEAYREAIRLDPEHISAHYNLGTAHWGEGRDGEASREFYEAGKLYQEAGHPRMARQMLQLIQEIAPESEYRNRLERVMEE</sequence>
<dbReference type="GO" id="GO:0035269">
    <property type="term" value="P:protein O-linked glycosylation via mannose"/>
    <property type="evidence" value="ECO:0007669"/>
    <property type="project" value="TreeGrafter"/>
</dbReference>
<keyword evidence="4" id="KW-1185">Reference proteome</keyword>
<dbReference type="Gene3D" id="1.25.40.10">
    <property type="entry name" value="Tetratricopeptide repeat domain"/>
    <property type="match status" value="1"/>
</dbReference>
<keyword evidence="1" id="KW-0802">TPR repeat</keyword>
<dbReference type="SUPFAM" id="SSF48452">
    <property type="entry name" value="TPR-like"/>
    <property type="match status" value="1"/>
</dbReference>
<evidence type="ECO:0000313" key="3">
    <source>
        <dbReference type="EMBL" id="SCX99545.1"/>
    </source>
</evidence>
<dbReference type="InterPro" id="IPR011990">
    <property type="entry name" value="TPR-like_helical_dom_sf"/>
</dbReference>
<name>A0A0P9ELR7_9GAMM</name>
<dbReference type="RefSeq" id="WP_054966523.1">
    <property type="nucleotide sequence ID" value="NZ_FMUN01000002.1"/>
</dbReference>
<reference evidence="4" key="1">
    <citation type="submission" date="2016-10" db="EMBL/GenBank/DDBJ databases">
        <authorList>
            <person name="Varghese N."/>
        </authorList>
    </citation>
    <scope>NUCLEOTIDE SEQUENCE [LARGE SCALE GENOMIC DNA]</scope>
    <source>
        <strain evidence="4">HL 19</strain>
    </source>
</reference>
<dbReference type="SMART" id="SM00028">
    <property type="entry name" value="TPR"/>
    <property type="match status" value="4"/>
</dbReference>
<accession>A0A0P9ELR7</accession>
<evidence type="ECO:0000256" key="2">
    <source>
        <dbReference type="SAM" id="SignalP"/>
    </source>
</evidence>
<dbReference type="PROSITE" id="PS50005">
    <property type="entry name" value="TPR"/>
    <property type="match status" value="3"/>
</dbReference>
<dbReference type="GO" id="GO:0000030">
    <property type="term" value="F:mannosyltransferase activity"/>
    <property type="evidence" value="ECO:0007669"/>
    <property type="project" value="TreeGrafter"/>
</dbReference>
<dbReference type="PANTHER" id="PTHR44216">
    <property type="entry name" value="PROTEIN O-MANNOSYL-TRANSFERASE TMTC2"/>
    <property type="match status" value="1"/>
</dbReference>
<dbReference type="AlphaFoldDB" id="A0A0P9ELR7"/>
<gene>
    <name evidence="3" type="ORF">SAMN05661077_0979</name>
</gene>
<feature type="repeat" description="TPR" evidence="1">
    <location>
        <begin position="82"/>
        <end position="115"/>
    </location>
</feature>
<keyword evidence="2" id="KW-0732">Signal</keyword>
<protein>
    <submittedName>
        <fullName evidence="3">TPR repeat-containing protein</fullName>
    </submittedName>
</protein>
<feature type="repeat" description="TPR" evidence="1">
    <location>
        <begin position="116"/>
        <end position="149"/>
    </location>
</feature>
<feature type="chain" id="PRO_5010433609" evidence="2">
    <location>
        <begin position="33"/>
        <end position="215"/>
    </location>
</feature>
<dbReference type="InterPro" id="IPR052384">
    <property type="entry name" value="TMTC_O-mannosyltransferase"/>
</dbReference>
<proteinExistence type="predicted"/>
<dbReference type="OrthoDB" id="1971692at2"/>
<dbReference type="STRING" id="381306.AN478_10285"/>
<evidence type="ECO:0000313" key="4">
    <source>
        <dbReference type="Proteomes" id="UP000183104"/>
    </source>
</evidence>
<feature type="repeat" description="TPR" evidence="1">
    <location>
        <begin position="48"/>
        <end position="81"/>
    </location>
</feature>
<dbReference type="Proteomes" id="UP000183104">
    <property type="component" value="Unassembled WGS sequence"/>
</dbReference>
<evidence type="ECO:0000256" key="1">
    <source>
        <dbReference type="PROSITE-ProRule" id="PRU00339"/>
    </source>
</evidence>
<feature type="signal peptide" evidence="2">
    <location>
        <begin position="1"/>
        <end position="32"/>
    </location>
</feature>
<dbReference type="PROSITE" id="PS50293">
    <property type="entry name" value="TPR_REGION"/>
    <property type="match status" value="1"/>
</dbReference>
<organism evidence="3 4">
    <name type="scientific">Thiohalorhabdus denitrificans</name>
    <dbReference type="NCBI Taxonomy" id="381306"/>
    <lineage>
        <taxon>Bacteria</taxon>
        <taxon>Pseudomonadati</taxon>
        <taxon>Pseudomonadota</taxon>
        <taxon>Gammaproteobacteria</taxon>
        <taxon>Thiohalorhabdales</taxon>
        <taxon>Thiohalorhabdaceae</taxon>
        <taxon>Thiohalorhabdus</taxon>
    </lineage>
</organism>